<organism evidence="2 3">
    <name type="scientific">Mycena albidolilacea</name>
    <dbReference type="NCBI Taxonomy" id="1033008"/>
    <lineage>
        <taxon>Eukaryota</taxon>
        <taxon>Fungi</taxon>
        <taxon>Dikarya</taxon>
        <taxon>Basidiomycota</taxon>
        <taxon>Agaricomycotina</taxon>
        <taxon>Agaricomycetes</taxon>
        <taxon>Agaricomycetidae</taxon>
        <taxon>Agaricales</taxon>
        <taxon>Marasmiineae</taxon>
        <taxon>Mycenaceae</taxon>
        <taxon>Mycena</taxon>
    </lineage>
</organism>
<feature type="compositionally biased region" description="Basic and acidic residues" evidence="1">
    <location>
        <begin position="125"/>
        <end position="137"/>
    </location>
</feature>
<reference evidence="2" key="1">
    <citation type="submission" date="2023-03" db="EMBL/GenBank/DDBJ databases">
        <title>Massive genome expansion in bonnet fungi (Mycena s.s.) driven by repeated elements and novel gene families across ecological guilds.</title>
        <authorList>
            <consortium name="Lawrence Berkeley National Laboratory"/>
            <person name="Harder C.B."/>
            <person name="Miyauchi S."/>
            <person name="Viragh M."/>
            <person name="Kuo A."/>
            <person name="Thoen E."/>
            <person name="Andreopoulos B."/>
            <person name="Lu D."/>
            <person name="Skrede I."/>
            <person name="Drula E."/>
            <person name="Henrissat B."/>
            <person name="Morin E."/>
            <person name="Kohler A."/>
            <person name="Barry K."/>
            <person name="LaButti K."/>
            <person name="Morin E."/>
            <person name="Salamov A."/>
            <person name="Lipzen A."/>
            <person name="Mereny Z."/>
            <person name="Hegedus B."/>
            <person name="Baldrian P."/>
            <person name="Stursova M."/>
            <person name="Weitz H."/>
            <person name="Taylor A."/>
            <person name="Grigoriev I.V."/>
            <person name="Nagy L.G."/>
            <person name="Martin F."/>
            <person name="Kauserud H."/>
        </authorList>
    </citation>
    <scope>NUCLEOTIDE SEQUENCE</scope>
    <source>
        <strain evidence="2">CBHHK002</strain>
    </source>
</reference>
<feature type="compositionally biased region" description="Basic and acidic residues" evidence="1">
    <location>
        <begin position="43"/>
        <end position="55"/>
    </location>
</feature>
<dbReference type="Proteomes" id="UP001218218">
    <property type="component" value="Unassembled WGS sequence"/>
</dbReference>
<evidence type="ECO:0000313" key="3">
    <source>
        <dbReference type="Proteomes" id="UP001218218"/>
    </source>
</evidence>
<keyword evidence="3" id="KW-1185">Reference proteome</keyword>
<feature type="compositionally biased region" description="Low complexity" evidence="1">
    <location>
        <begin position="25"/>
        <end position="39"/>
    </location>
</feature>
<feature type="compositionally biased region" description="Low complexity" evidence="1">
    <location>
        <begin position="1"/>
        <end position="11"/>
    </location>
</feature>
<comment type="caution">
    <text evidence="2">The sequence shown here is derived from an EMBL/GenBank/DDBJ whole genome shotgun (WGS) entry which is preliminary data.</text>
</comment>
<sequence>MPNQTTTTPPTKSKHPRKPSKAVSRTAATMTARRQAQARYRQKNLEEEREKDREHMARCVLRERISQQEDFRAAFLERAHQASRKHRAKNSEALAHRQHIIRLEAFDKRHGPHAWLKRQNSLQEQRSEAQAERRVDEPQVPQEELTGWWPRI</sequence>
<accession>A0AAD7ABB8</accession>
<dbReference type="EMBL" id="JARIHO010000010">
    <property type="protein sequence ID" value="KAJ7354138.1"/>
    <property type="molecule type" value="Genomic_DNA"/>
</dbReference>
<protein>
    <submittedName>
        <fullName evidence="2">Uncharacterized protein</fullName>
    </submittedName>
</protein>
<gene>
    <name evidence="2" type="ORF">DFH08DRAFT_955550</name>
</gene>
<feature type="region of interest" description="Disordered" evidence="1">
    <location>
        <begin position="1"/>
        <end position="55"/>
    </location>
</feature>
<evidence type="ECO:0000313" key="2">
    <source>
        <dbReference type="EMBL" id="KAJ7354138.1"/>
    </source>
</evidence>
<feature type="region of interest" description="Disordered" evidence="1">
    <location>
        <begin position="118"/>
        <end position="152"/>
    </location>
</feature>
<name>A0AAD7ABB8_9AGAR</name>
<dbReference type="AlphaFoldDB" id="A0AAD7ABB8"/>
<evidence type="ECO:0000256" key="1">
    <source>
        <dbReference type="SAM" id="MobiDB-lite"/>
    </source>
</evidence>
<proteinExistence type="predicted"/>